<reference evidence="6" key="2">
    <citation type="submission" date="2023-01" db="EMBL/GenBank/DDBJ databases">
        <title>Draft genome sequence of Litoribrevibacter albus strain NBRC 110071.</title>
        <authorList>
            <person name="Sun Q."/>
            <person name="Mori K."/>
        </authorList>
    </citation>
    <scope>NUCLEOTIDE SEQUENCE</scope>
    <source>
        <strain evidence="6">NBRC 110071</strain>
    </source>
</reference>
<dbReference type="Pfam" id="PF02518">
    <property type="entry name" value="HATPase_c"/>
    <property type="match status" value="1"/>
</dbReference>
<dbReference type="Pfam" id="PF25323">
    <property type="entry name" value="6TM_PilS"/>
    <property type="match status" value="1"/>
</dbReference>
<evidence type="ECO:0000313" key="6">
    <source>
        <dbReference type="EMBL" id="GLQ33671.1"/>
    </source>
</evidence>
<accession>A0AA37WAG0</accession>
<dbReference type="SMART" id="SM00388">
    <property type="entry name" value="HisKA"/>
    <property type="match status" value="1"/>
</dbReference>
<evidence type="ECO:0000256" key="3">
    <source>
        <dbReference type="ARBA" id="ARBA00022553"/>
    </source>
</evidence>
<dbReference type="InterPro" id="IPR004358">
    <property type="entry name" value="Sig_transdc_His_kin-like_C"/>
</dbReference>
<evidence type="ECO:0000313" key="7">
    <source>
        <dbReference type="Proteomes" id="UP001161389"/>
    </source>
</evidence>
<keyword evidence="4" id="KW-0472">Membrane</keyword>
<dbReference type="Gene3D" id="3.30.565.10">
    <property type="entry name" value="Histidine kinase-like ATPase, C-terminal domain"/>
    <property type="match status" value="1"/>
</dbReference>
<feature type="transmembrane region" description="Helical" evidence="4">
    <location>
        <begin position="78"/>
        <end position="96"/>
    </location>
</feature>
<feature type="domain" description="Histidine kinase" evidence="5">
    <location>
        <begin position="318"/>
        <end position="527"/>
    </location>
</feature>
<keyword evidence="7" id="KW-1185">Reference proteome</keyword>
<gene>
    <name evidence="6" type="primary">pilS</name>
    <name evidence="6" type="ORF">GCM10007876_41510</name>
</gene>
<dbReference type="AlphaFoldDB" id="A0AA37WAG0"/>
<evidence type="ECO:0000259" key="5">
    <source>
        <dbReference type="PROSITE" id="PS50109"/>
    </source>
</evidence>
<dbReference type="InterPro" id="IPR003661">
    <property type="entry name" value="HisK_dim/P_dom"/>
</dbReference>
<reference evidence="6" key="1">
    <citation type="journal article" date="2014" name="Int. J. Syst. Evol. Microbiol.">
        <title>Complete genome sequence of Corynebacterium casei LMG S-19264T (=DSM 44701T), isolated from a smear-ripened cheese.</title>
        <authorList>
            <consortium name="US DOE Joint Genome Institute (JGI-PGF)"/>
            <person name="Walter F."/>
            <person name="Albersmeier A."/>
            <person name="Kalinowski J."/>
            <person name="Ruckert C."/>
        </authorList>
    </citation>
    <scope>NUCLEOTIDE SEQUENCE</scope>
    <source>
        <strain evidence="6">NBRC 110071</strain>
    </source>
</reference>
<dbReference type="PANTHER" id="PTHR43065:SF52">
    <property type="entry name" value="SENSOR PROTEIN KINASE PILS"/>
    <property type="match status" value="1"/>
</dbReference>
<dbReference type="CDD" id="cd00075">
    <property type="entry name" value="HATPase"/>
    <property type="match status" value="1"/>
</dbReference>
<dbReference type="PANTHER" id="PTHR43065">
    <property type="entry name" value="SENSOR HISTIDINE KINASE"/>
    <property type="match status" value="1"/>
</dbReference>
<feature type="transmembrane region" description="Helical" evidence="4">
    <location>
        <begin position="108"/>
        <end position="131"/>
    </location>
</feature>
<evidence type="ECO:0000256" key="4">
    <source>
        <dbReference type="SAM" id="Phobius"/>
    </source>
</evidence>
<feature type="transmembrane region" description="Helical" evidence="4">
    <location>
        <begin position="52"/>
        <end position="71"/>
    </location>
</feature>
<protein>
    <recommendedName>
        <fullName evidence="2">histidine kinase</fullName>
        <ecNumber evidence="2">2.7.13.3</ecNumber>
    </recommendedName>
</protein>
<feature type="transmembrane region" description="Helical" evidence="4">
    <location>
        <begin position="152"/>
        <end position="170"/>
    </location>
</feature>
<dbReference type="PRINTS" id="PR00344">
    <property type="entry name" value="BCTRLSENSOR"/>
</dbReference>
<dbReference type="SMART" id="SM00387">
    <property type="entry name" value="HATPase_c"/>
    <property type="match status" value="1"/>
</dbReference>
<evidence type="ECO:0000256" key="1">
    <source>
        <dbReference type="ARBA" id="ARBA00000085"/>
    </source>
</evidence>
<dbReference type="Gene3D" id="1.10.287.130">
    <property type="match status" value="1"/>
</dbReference>
<keyword evidence="4" id="KW-1133">Transmembrane helix</keyword>
<dbReference type="EMBL" id="BSNM01000027">
    <property type="protein sequence ID" value="GLQ33671.1"/>
    <property type="molecule type" value="Genomic_DNA"/>
</dbReference>
<dbReference type="InterPro" id="IPR003594">
    <property type="entry name" value="HATPase_dom"/>
</dbReference>
<dbReference type="InterPro" id="IPR005467">
    <property type="entry name" value="His_kinase_dom"/>
</dbReference>
<sequence>MPQGLWLPNRRLIEVYNYYRLLLSLSLALAMSAVLGAQAETELHTTFKLYQVISYSYLFAALVLTALLMVLRKVRIGHIIATITLDITFLTILMYASGGIHSGLGNLIIIAVACGNIITTGRFGLLFAAIASISTLYMEFYLQLEQSSASSGYVRAGLQGLMYFGTSILIQNVTKRIDESEHLAKEQAREIINLEHLNKMIIQRMRTGIIVCSEGGRVHLVNEAAKALMPSDSSHNALQSSPHILPPLICQYLSDWKSGLKHQFATFSSIGGHTEVRCSFARLTAHSEEILIFLEDASKLKREAQQLKLASLGRLTASIAHEIRNPLGAISHASQLMQESQNLDKADLKLASIIQNHCLRVNRIIENVLQLSKQRVASADHIKLSEWLPNLVETIQQGNIESEVTLTFNQHVVAQFVDSQLEQVVTNLITNGLRYSQQTTGKATVELLTDVDQKTGLPFLDVIDDGPGILESDPEKVFEPFYTTDSAGTGLGLFISKELCELNHANLDYSKHPIKGSQFRITFAHPDKII</sequence>
<keyword evidence="4" id="KW-0812">Transmembrane</keyword>
<dbReference type="CDD" id="cd00082">
    <property type="entry name" value="HisKA"/>
    <property type="match status" value="1"/>
</dbReference>
<proteinExistence type="predicted"/>
<organism evidence="6 7">
    <name type="scientific">Litoribrevibacter albus</name>
    <dbReference type="NCBI Taxonomy" id="1473156"/>
    <lineage>
        <taxon>Bacteria</taxon>
        <taxon>Pseudomonadati</taxon>
        <taxon>Pseudomonadota</taxon>
        <taxon>Gammaproteobacteria</taxon>
        <taxon>Oceanospirillales</taxon>
        <taxon>Oceanospirillaceae</taxon>
        <taxon>Litoribrevibacter</taxon>
    </lineage>
</organism>
<dbReference type="EC" id="2.7.13.3" evidence="2"/>
<dbReference type="PROSITE" id="PS50109">
    <property type="entry name" value="HIS_KIN"/>
    <property type="match status" value="1"/>
</dbReference>
<dbReference type="SUPFAM" id="SSF55874">
    <property type="entry name" value="ATPase domain of HSP90 chaperone/DNA topoisomerase II/histidine kinase"/>
    <property type="match status" value="1"/>
</dbReference>
<name>A0AA37WAG0_9GAMM</name>
<dbReference type="SUPFAM" id="SSF47384">
    <property type="entry name" value="Homodimeric domain of signal transducing histidine kinase"/>
    <property type="match status" value="1"/>
</dbReference>
<keyword evidence="3" id="KW-0597">Phosphoprotein</keyword>
<comment type="caution">
    <text evidence="6">The sequence shown here is derived from an EMBL/GenBank/DDBJ whole genome shotgun (WGS) entry which is preliminary data.</text>
</comment>
<dbReference type="RefSeq" id="WP_284384204.1">
    <property type="nucleotide sequence ID" value="NZ_BSNM01000027.1"/>
</dbReference>
<dbReference type="InterPro" id="IPR036097">
    <property type="entry name" value="HisK_dim/P_sf"/>
</dbReference>
<dbReference type="InterPro" id="IPR036890">
    <property type="entry name" value="HATPase_C_sf"/>
</dbReference>
<dbReference type="Proteomes" id="UP001161389">
    <property type="component" value="Unassembled WGS sequence"/>
</dbReference>
<dbReference type="GO" id="GO:0000155">
    <property type="term" value="F:phosphorelay sensor kinase activity"/>
    <property type="evidence" value="ECO:0007669"/>
    <property type="project" value="InterPro"/>
</dbReference>
<dbReference type="Pfam" id="PF00512">
    <property type="entry name" value="HisKA"/>
    <property type="match status" value="1"/>
</dbReference>
<evidence type="ECO:0000256" key="2">
    <source>
        <dbReference type="ARBA" id="ARBA00012438"/>
    </source>
</evidence>
<comment type="catalytic activity">
    <reaction evidence="1">
        <text>ATP + protein L-histidine = ADP + protein N-phospho-L-histidine.</text>
        <dbReference type="EC" id="2.7.13.3"/>
    </reaction>
</comment>